<reference evidence="1 2" key="1">
    <citation type="submission" date="2019-02" db="EMBL/GenBank/DDBJ databases">
        <authorList>
            <person name="Frampton R.A."/>
            <person name="Wojtus J.K."/>
            <person name="Fineran P.C."/>
            <person name="Hendrickson H.L."/>
        </authorList>
    </citation>
    <scope>NUCLEOTIDE SEQUENCE [LARGE SCALE GENOMIC DNA]</scope>
</reference>
<sequence>MTFDEFTASIFTTLKRITDLITGVPKNSSAFISTNNSKGMTFYPGMPMAIFNLATSAAEATALQAGAPVDYLDVRDSTNWTKSSGSWVSSPYTGNRSFLRNNCLVLGRNNGKVYYFAESGKFYLVDTTTPTT</sequence>
<dbReference type="EMBL" id="MK552327">
    <property type="protein sequence ID" value="QBJ02793.1"/>
    <property type="molecule type" value="Genomic_DNA"/>
</dbReference>
<name>A0A481W5Y2_9CAUD</name>
<keyword evidence="2" id="KW-1185">Reference proteome</keyword>
<proteinExistence type="predicted"/>
<evidence type="ECO:0000313" key="2">
    <source>
        <dbReference type="Proteomes" id="UP000294134"/>
    </source>
</evidence>
<dbReference type="Proteomes" id="UP000294134">
    <property type="component" value="Segment"/>
</dbReference>
<gene>
    <name evidence="1" type="ORF">PSA21_267</name>
</gene>
<protein>
    <submittedName>
        <fullName evidence="1">Uncharacterized protein</fullName>
    </submittedName>
</protein>
<evidence type="ECO:0000313" key="1">
    <source>
        <dbReference type="EMBL" id="QBJ02793.1"/>
    </source>
</evidence>
<organism evidence="1 2">
    <name type="scientific">Pseudomonas phage Psa21</name>
    <dbReference type="NCBI Taxonomy" id="2530023"/>
    <lineage>
        <taxon>Viruses</taxon>
        <taxon>Duplodnaviria</taxon>
        <taxon>Heunggongvirae</taxon>
        <taxon>Uroviricota</taxon>
        <taxon>Caudoviricetes</taxon>
        <taxon>Chimalliviridae</taxon>
        <taxon>Tepukevirus</taxon>
        <taxon>Tepukevirus Psa21</taxon>
    </lineage>
</organism>
<accession>A0A481W5Y2</accession>